<dbReference type="Proteomes" id="UP001595741">
    <property type="component" value="Unassembled WGS sequence"/>
</dbReference>
<accession>A0ABV7RFI1</accession>
<reference evidence="3" key="1">
    <citation type="journal article" date="2019" name="Int. J. Syst. Evol. Microbiol.">
        <title>The Global Catalogue of Microorganisms (GCM) 10K type strain sequencing project: providing services to taxonomists for standard genome sequencing and annotation.</title>
        <authorList>
            <consortium name="The Broad Institute Genomics Platform"/>
            <consortium name="The Broad Institute Genome Sequencing Center for Infectious Disease"/>
            <person name="Wu L."/>
            <person name="Ma J."/>
        </authorList>
    </citation>
    <scope>NUCLEOTIDE SEQUENCE [LARGE SCALE GENOMIC DNA]</scope>
    <source>
        <strain evidence="3">KCTC 42742</strain>
    </source>
</reference>
<dbReference type="InterPro" id="IPR025248">
    <property type="entry name" value="DUF4007"/>
</dbReference>
<dbReference type="RefSeq" id="WP_386090276.1">
    <property type="nucleotide sequence ID" value="NZ_JBHRXN010000015.1"/>
</dbReference>
<protein>
    <submittedName>
        <fullName evidence="2">DUF4007 family protein</fullName>
    </submittedName>
</protein>
<evidence type="ECO:0000313" key="2">
    <source>
        <dbReference type="EMBL" id="MFC3532037.1"/>
    </source>
</evidence>
<organism evidence="2 3">
    <name type="scientific">Vogesella facilis</name>
    <dbReference type="NCBI Taxonomy" id="1655232"/>
    <lineage>
        <taxon>Bacteria</taxon>
        <taxon>Pseudomonadati</taxon>
        <taxon>Pseudomonadota</taxon>
        <taxon>Betaproteobacteria</taxon>
        <taxon>Neisseriales</taxon>
        <taxon>Chromobacteriaceae</taxon>
        <taxon>Vogesella</taxon>
    </lineage>
</organism>
<dbReference type="EMBL" id="JBHRXN010000015">
    <property type="protein sequence ID" value="MFC3532037.1"/>
    <property type="molecule type" value="Genomic_DNA"/>
</dbReference>
<feature type="domain" description="DUF4007" evidence="1">
    <location>
        <begin position="23"/>
        <end position="314"/>
    </location>
</feature>
<evidence type="ECO:0000259" key="1">
    <source>
        <dbReference type="Pfam" id="PF13182"/>
    </source>
</evidence>
<name>A0ABV7RFI1_9NEIS</name>
<keyword evidence="3" id="KW-1185">Reference proteome</keyword>
<evidence type="ECO:0000313" key="3">
    <source>
        <dbReference type="Proteomes" id="UP001595741"/>
    </source>
</evidence>
<comment type="caution">
    <text evidence="2">The sequence shown here is derived from an EMBL/GenBank/DDBJ whole genome shotgun (WGS) entry which is preliminary data.</text>
</comment>
<sequence>MEHIYLIMQGMTAQIHSGVRVHFSGHETFPLRQMWLKKAFDRATSGGSIPKAAFSDADAIAAFGVGKNMVASIKHWALACGLMTEAGPNEFRINKLATEILRDGGLDPYAENPATAWLVHWQLAGKCIRSTTWYWLFNHVTAPTFTRQELEEPLAHYARKIDLKHRLSTSTISRDLETCLRSYAPRAAGGSPEDFAEPLLGELGLLQEVHKGQYAFRRGPKSSLHDGVFAYALVDFWDSQADGQSSLAFEAVAYAEGSPGRVFKLDEESIAQRLIGLADFTGGKIVWTDSAGLRQVHRKPMSKEDCKELIRRAYD</sequence>
<proteinExistence type="predicted"/>
<dbReference type="Pfam" id="PF13182">
    <property type="entry name" value="DUF4007"/>
    <property type="match status" value="1"/>
</dbReference>
<gene>
    <name evidence="2" type="ORF">ACFOLG_07545</name>
</gene>